<dbReference type="OrthoDB" id="2687620at2759"/>
<protein>
    <recommendedName>
        <fullName evidence="3">Protein kinase domain-containing protein</fullName>
    </recommendedName>
</protein>
<name>A0A9D4TBR4_RHISA</name>
<dbReference type="InterPro" id="IPR050235">
    <property type="entry name" value="CK1_Ser-Thr_kinase"/>
</dbReference>
<sequence length="242" mass="27833">MPHFQSCGSHEHIGISYRSIGLERFGEDLQKLLDRQWKTLLFESAFSVGMCVINVLEYVHSYGFIHADAKPSWTLPSFGKGNENFVHPPNIGWACRYTQKGKRNDYKDDLAKKHDSATEFVSSDVHIGAHSRSGDMERLGYNLLWWLCCRLTWEDNLKNPEYVSQQKSTPMEAIPLLMSKCFPHGEIPCGITEFLRYVGTMNLEDAADYKQLMRILENDIQAAGFKPDGRLLFKPQRTPRRN</sequence>
<gene>
    <name evidence="1" type="ORF">HPB52_022225</name>
</gene>
<dbReference type="VEuPathDB" id="VectorBase:RSAN_045841"/>
<reference evidence="1" key="2">
    <citation type="submission" date="2021-09" db="EMBL/GenBank/DDBJ databases">
        <authorList>
            <person name="Jia N."/>
            <person name="Wang J."/>
            <person name="Shi W."/>
            <person name="Du L."/>
            <person name="Sun Y."/>
            <person name="Zhan W."/>
            <person name="Jiang J."/>
            <person name="Wang Q."/>
            <person name="Zhang B."/>
            <person name="Ji P."/>
            <person name="Sakyi L.B."/>
            <person name="Cui X."/>
            <person name="Yuan T."/>
            <person name="Jiang B."/>
            <person name="Yang W."/>
            <person name="Lam T.T.-Y."/>
            <person name="Chang Q."/>
            <person name="Ding S."/>
            <person name="Wang X."/>
            <person name="Zhu J."/>
            <person name="Ruan X."/>
            <person name="Zhao L."/>
            <person name="Wei J."/>
            <person name="Que T."/>
            <person name="Du C."/>
            <person name="Cheng J."/>
            <person name="Dai P."/>
            <person name="Han X."/>
            <person name="Huang E."/>
            <person name="Gao Y."/>
            <person name="Liu J."/>
            <person name="Shao H."/>
            <person name="Ye R."/>
            <person name="Li L."/>
            <person name="Wei W."/>
            <person name="Wang X."/>
            <person name="Wang C."/>
            <person name="Huo Q."/>
            <person name="Li W."/>
            <person name="Guo W."/>
            <person name="Chen H."/>
            <person name="Chen S."/>
            <person name="Zhou L."/>
            <person name="Zhou L."/>
            <person name="Ni X."/>
            <person name="Tian J."/>
            <person name="Zhou Y."/>
            <person name="Sheng Y."/>
            <person name="Liu T."/>
            <person name="Pan Y."/>
            <person name="Xia L."/>
            <person name="Li J."/>
            <person name="Zhao F."/>
            <person name="Cao W."/>
        </authorList>
    </citation>
    <scope>NUCLEOTIDE SEQUENCE</scope>
    <source>
        <strain evidence="1">Rsan-2018</strain>
        <tissue evidence="1">Larvae</tissue>
    </source>
</reference>
<reference evidence="1" key="1">
    <citation type="journal article" date="2020" name="Cell">
        <title>Large-Scale Comparative Analyses of Tick Genomes Elucidate Their Genetic Diversity and Vector Capacities.</title>
        <authorList>
            <consortium name="Tick Genome and Microbiome Consortium (TIGMIC)"/>
            <person name="Jia N."/>
            <person name="Wang J."/>
            <person name="Shi W."/>
            <person name="Du L."/>
            <person name="Sun Y."/>
            <person name="Zhan W."/>
            <person name="Jiang J.F."/>
            <person name="Wang Q."/>
            <person name="Zhang B."/>
            <person name="Ji P."/>
            <person name="Bell-Sakyi L."/>
            <person name="Cui X.M."/>
            <person name="Yuan T.T."/>
            <person name="Jiang B.G."/>
            <person name="Yang W.F."/>
            <person name="Lam T.T."/>
            <person name="Chang Q.C."/>
            <person name="Ding S.J."/>
            <person name="Wang X.J."/>
            <person name="Zhu J.G."/>
            <person name="Ruan X.D."/>
            <person name="Zhao L."/>
            <person name="Wei J.T."/>
            <person name="Ye R.Z."/>
            <person name="Que T.C."/>
            <person name="Du C.H."/>
            <person name="Zhou Y.H."/>
            <person name="Cheng J.X."/>
            <person name="Dai P.F."/>
            <person name="Guo W.B."/>
            <person name="Han X.H."/>
            <person name="Huang E.J."/>
            <person name="Li L.F."/>
            <person name="Wei W."/>
            <person name="Gao Y.C."/>
            <person name="Liu J.Z."/>
            <person name="Shao H.Z."/>
            <person name="Wang X."/>
            <person name="Wang C.C."/>
            <person name="Yang T.C."/>
            <person name="Huo Q.B."/>
            <person name="Li W."/>
            <person name="Chen H.Y."/>
            <person name="Chen S.E."/>
            <person name="Zhou L.G."/>
            <person name="Ni X.B."/>
            <person name="Tian J.H."/>
            <person name="Sheng Y."/>
            <person name="Liu T."/>
            <person name="Pan Y.S."/>
            <person name="Xia L.Y."/>
            <person name="Li J."/>
            <person name="Zhao F."/>
            <person name="Cao W.C."/>
        </authorList>
    </citation>
    <scope>NUCLEOTIDE SEQUENCE</scope>
    <source>
        <strain evidence="1">Rsan-2018</strain>
    </source>
</reference>
<accession>A0A9D4TBR4</accession>
<dbReference type="EMBL" id="JABSTV010001245">
    <property type="protein sequence ID" value="KAH7984527.1"/>
    <property type="molecule type" value="Genomic_DNA"/>
</dbReference>
<comment type="caution">
    <text evidence="1">The sequence shown here is derived from an EMBL/GenBank/DDBJ whole genome shotgun (WGS) entry which is preliminary data.</text>
</comment>
<dbReference type="Gene3D" id="1.10.510.10">
    <property type="entry name" value="Transferase(Phosphotransferase) domain 1"/>
    <property type="match status" value="1"/>
</dbReference>
<keyword evidence="2" id="KW-1185">Reference proteome</keyword>
<proteinExistence type="predicted"/>
<evidence type="ECO:0000313" key="1">
    <source>
        <dbReference type="EMBL" id="KAH7984527.1"/>
    </source>
</evidence>
<dbReference type="Proteomes" id="UP000821837">
    <property type="component" value="Chromosome 1"/>
</dbReference>
<dbReference type="AlphaFoldDB" id="A0A9D4TBR4"/>
<dbReference type="PANTHER" id="PTHR11909">
    <property type="entry name" value="CASEIN KINASE-RELATED"/>
    <property type="match status" value="1"/>
</dbReference>
<organism evidence="1 2">
    <name type="scientific">Rhipicephalus sanguineus</name>
    <name type="common">Brown dog tick</name>
    <name type="synonym">Ixodes sanguineus</name>
    <dbReference type="NCBI Taxonomy" id="34632"/>
    <lineage>
        <taxon>Eukaryota</taxon>
        <taxon>Metazoa</taxon>
        <taxon>Ecdysozoa</taxon>
        <taxon>Arthropoda</taxon>
        <taxon>Chelicerata</taxon>
        <taxon>Arachnida</taxon>
        <taxon>Acari</taxon>
        <taxon>Parasitiformes</taxon>
        <taxon>Ixodida</taxon>
        <taxon>Ixodoidea</taxon>
        <taxon>Ixodidae</taxon>
        <taxon>Rhipicephalinae</taxon>
        <taxon>Rhipicephalus</taxon>
        <taxon>Rhipicephalus</taxon>
    </lineage>
</organism>
<dbReference type="InterPro" id="IPR011009">
    <property type="entry name" value="Kinase-like_dom_sf"/>
</dbReference>
<evidence type="ECO:0008006" key="3">
    <source>
        <dbReference type="Google" id="ProtNLM"/>
    </source>
</evidence>
<evidence type="ECO:0000313" key="2">
    <source>
        <dbReference type="Proteomes" id="UP000821837"/>
    </source>
</evidence>
<dbReference type="SUPFAM" id="SSF56112">
    <property type="entry name" value="Protein kinase-like (PK-like)"/>
    <property type="match status" value="1"/>
</dbReference>
<dbReference type="OMA" id="HEHIGIS"/>